<feature type="region of interest" description="Disordered" evidence="1">
    <location>
        <begin position="237"/>
        <end position="266"/>
    </location>
</feature>
<dbReference type="EMBL" id="KV419409">
    <property type="protein sequence ID" value="KZS92838.1"/>
    <property type="molecule type" value="Genomic_DNA"/>
</dbReference>
<feature type="region of interest" description="Disordered" evidence="1">
    <location>
        <begin position="130"/>
        <end position="185"/>
    </location>
</feature>
<sequence>MAPGSQSNNLVVRGGVLGGLDSVPSVSLDAGFKTEYIGFIIVGVIAIVLAVWLAYVFIRRASRRRASRNEMVEIRVEGSDDTRAGIKTKQELFESDLMGFTPDARANAFSRNRITSSIILPARAIIAMHAPQTSPPVTPKPTRYGLPSNPRAPPPIIVPPSGNSRSLRAENAPDSPLPRSPTPAQIISHHEANGTVPRPFAPFAFALHHQQRSSQSPIHSRSPSRGSILSSIFRAHAPSPSSPLSADGFGLSVPPTPHSPKAGSTFSAGRASFLSFESGSSSDDHSHTSRSQLKKQHSFSSLFSFYSPTAKTPASASTMATSAGLVPPTPSYFPHPPSPASQAFSFPKTPKLPYISSKLFSLSRPTSPSHRLSQSQKQVTVYQSFSPLLPDELLVSPGQKMTLITSYDDGWSIVSRPSVFSSNGSPKVTTAAQGHFRSESDSLSPFPSPSPLKSKFSFDSVAEPDHERGDAHADIQLNIELGAVPTWCLSPSPSGLAIAMERPMRSSSLGIVVEVPVPSSNGPTWGRGEVISWSNFS</sequence>
<dbReference type="OrthoDB" id="5340910at2759"/>
<evidence type="ECO:0000313" key="3">
    <source>
        <dbReference type="EMBL" id="KZS92838.1"/>
    </source>
</evidence>
<feature type="compositionally biased region" description="Low complexity" evidence="1">
    <location>
        <begin position="441"/>
        <end position="451"/>
    </location>
</feature>
<reference evidence="3 4" key="1">
    <citation type="journal article" date="2016" name="Mol. Biol. Evol.">
        <title>Comparative Genomics of Early-Diverging Mushroom-Forming Fungi Provides Insights into the Origins of Lignocellulose Decay Capabilities.</title>
        <authorList>
            <person name="Nagy L.G."/>
            <person name="Riley R."/>
            <person name="Tritt A."/>
            <person name="Adam C."/>
            <person name="Daum C."/>
            <person name="Floudas D."/>
            <person name="Sun H."/>
            <person name="Yadav J.S."/>
            <person name="Pangilinan J."/>
            <person name="Larsson K.H."/>
            <person name="Matsuura K."/>
            <person name="Barry K."/>
            <person name="Labutti K."/>
            <person name="Kuo R."/>
            <person name="Ohm R.A."/>
            <person name="Bhattacharya S.S."/>
            <person name="Shirouzu T."/>
            <person name="Yoshinaga Y."/>
            <person name="Martin F.M."/>
            <person name="Grigoriev I.V."/>
            <person name="Hibbett D.S."/>
        </authorList>
    </citation>
    <scope>NUCLEOTIDE SEQUENCE [LARGE SCALE GENOMIC DNA]</scope>
    <source>
        <strain evidence="3 4">HHB9708</strain>
    </source>
</reference>
<evidence type="ECO:0000256" key="2">
    <source>
        <dbReference type="SAM" id="Phobius"/>
    </source>
</evidence>
<evidence type="ECO:0008006" key="5">
    <source>
        <dbReference type="Google" id="ProtNLM"/>
    </source>
</evidence>
<proteinExistence type="predicted"/>
<gene>
    <name evidence="3" type="ORF">SISNIDRAFT_486337</name>
</gene>
<keyword evidence="4" id="KW-1185">Reference proteome</keyword>
<accession>A0A164U1P1</accession>
<evidence type="ECO:0000313" key="4">
    <source>
        <dbReference type="Proteomes" id="UP000076722"/>
    </source>
</evidence>
<keyword evidence="2" id="KW-1133">Transmembrane helix</keyword>
<keyword evidence="2" id="KW-0472">Membrane</keyword>
<organism evidence="3 4">
    <name type="scientific">Sistotremastrum niveocremeum HHB9708</name>
    <dbReference type="NCBI Taxonomy" id="1314777"/>
    <lineage>
        <taxon>Eukaryota</taxon>
        <taxon>Fungi</taxon>
        <taxon>Dikarya</taxon>
        <taxon>Basidiomycota</taxon>
        <taxon>Agaricomycotina</taxon>
        <taxon>Agaricomycetes</taxon>
        <taxon>Sistotremastrales</taxon>
        <taxon>Sistotremastraceae</taxon>
        <taxon>Sertulicium</taxon>
        <taxon>Sertulicium niveocremeum</taxon>
    </lineage>
</organism>
<keyword evidence="2" id="KW-0812">Transmembrane</keyword>
<protein>
    <recommendedName>
        <fullName evidence="5">SH3 domain-containing protein</fullName>
    </recommendedName>
</protein>
<dbReference type="AlphaFoldDB" id="A0A164U1P1"/>
<feature type="transmembrane region" description="Helical" evidence="2">
    <location>
        <begin position="36"/>
        <end position="58"/>
    </location>
</feature>
<dbReference type="SUPFAM" id="SSF50044">
    <property type="entry name" value="SH3-domain"/>
    <property type="match status" value="1"/>
</dbReference>
<feature type="region of interest" description="Disordered" evidence="1">
    <location>
        <begin position="420"/>
        <end position="451"/>
    </location>
</feature>
<dbReference type="InterPro" id="IPR036028">
    <property type="entry name" value="SH3-like_dom_sf"/>
</dbReference>
<evidence type="ECO:0000256" key="1">
    <source>
        <dbReference type="SAM" id="MobiDB-lite"/>
    </source>
</evidence>
<dbReference type="Proteomes" id="UP000076722">
    <property type="component" value="Unassembled WGS sequence"/>
</dbReference>
<feature type="compositionally biased region" description="Polar residues" evidence="1">
    <location>
        <begin position="420"/>
        <end position="432"/>
    </location>
</feature>
<name>A0A164U1P1_9AGAM</name>
<dbReference type="STRING" id="1314777.A0A164U1P1"/>